<dbReference type="RefSeq" id="WP_270897407.1">
    <property type="nucleotide sequence ID" value="NZ_JBHSPF010000060.1"/>
</dbReference>
<reference evidence="2" key="1">
    <citation type="journal article" date="2019" name="Int. J. Syst. Evol. Microbiol.">
        <title>The Global Catalogue of Microorganisms (GCM) 10K type strain sequencing project: providing services to taxonomists for standard genome sequencing and annotation.</title>
        <authorList>
            <consortium name="The Broad Institute Genomics Platform"/>
            <consortium name="The Broad Institute Genome Sequencing Center for Infectious Disease"/>
            <person name="Wu L."/>
            <person name="Ma J."/>
        </authorList>
    </citation>
    <scope>NUCLEOTIDE SEQUENCE [LARGE SCALE GENOMIC DNA]</scope>
    <source>
        <strain evidence="2">CGMCC 1.15790</strain>
    </source>
</reference>
<name>A0ABW0UC64_9BACI</name>
<organism evidence="1 2">
    <name type="scientific">Aliibacillus thermotolerans</name>
    <dbReference type="NCBI Taxonomy" id="1834418"/>
    <lineage>
        <taxon>Bacteria</taxon>
        <taxon>Bacillati</taxon>
        <taxon>Bacillota</taxon>
        <taxon>Bacilli</taxon>
        <taxon>Bacillales</taxon>
        <taxon>Bacillaceae</taxon>
        <taxon>Aliibacillus</taxon>
    </lineage>
</organism>
<dbReference type="Proteomes" id="UP001596143">
    <property type="component" value="Unassembled WGS sequence"/>
</dbReference>
<keyword evidence="2" id="KW-1185">Reference proteome</keyword>
<evidence type="ECO:0000313" key="1">
    <source>
        <dbReference type="EMBL" id="MFC5629536.1"/>
    </source>
</evidence>
<dbReference type="EMBL" id="JBHSPF010000060">
    <property type="protein sequence ID" value="MFC5629536.1"/>
    <property type="molecule type" value="Genomic_DNA"/>
</dbReference>
<evidence type="ECO:0000313" key="2">
    <source>
        <dbReference type="Proteomes" id="UP001596143"/>
    </source>
</evidence>
<gene>
    <name evidence="1" type="ORF">ACFPTR_11795</name>
</gene>
<accession>A0ABW0UC64</accession>
<comment type="caution">
    <text evidence="1">The sequence shown here is derived from an EMBL/GenBank/DDBJ whole genome shotgun (WGS) entry which is preliminary data.</text>
</comment>
<sequence>MEAGHEWLITLLQSKMSDESKPWIAHAAVSFKNSLWKQAMNGSWHRFNPNTIVKAIHARCMAPFRR</sequence>
<protein>
    <submittedName>
        <fullName evidence="1">Uncharacterized protein</fullName>
    </submittedName>
</protein>
<proteinExistence type="predicted"/>